<dbReference type="InterPro" id="IPR012910">
    <property type="entry name" value="Plug_dom"/>
</dbReference>
<keyword evidence="13 14" id="KW-0998">Cell outer membrane</keyword>
<keyword evidence="7 16" id="KW-0732">Signal</keyword>
<evidence type="ECO:0000259" key="18">
    <source>
        <dbReference type="Pfam" id="PF07715"/>
    </source>
</evidence>
<comment type="caution">
    <text evidence="19">The sequence shown here is derived from an EMBL/GenBank/DDBJ whole genome shotgun (WGS) entry which is preliminary data.</text>
</comment>
<dbReference type="STRING" id="1209072.GCA_000766945_01392"/>
<evidence type="ECO:0000256" key="6">
    <source>
        <dbReference type="ARBA" id="ARBA00022692"/>
    </source>
</evidence>
<dbReference type="InterPro" id="IPR000531">
    <property type="entry name" value="Beta-barrel_TonB"/>
</dbReference>
<keyword evidence="9" id="KW-0406">Ion transport</keyword>
<dbReference type="Gene3D" id="2.170.130.10">
    <property type="entry name" value="TonB-dependent receptor, plug domain"/>
    <property type="match status" value="1"/>
</dbReference>
<sequence length="735" mass="81421">MKSRLLPLSAAILLCIHPHLSFAQGATGNTGAQKSQRAGTNVEEVIVTGKYGVSQTKTLDTATGLGLTLEETPQSVSILTFERMKDQNITSILDAVNSAVGVTSEEVDNVRNSFYSRGFQIDSYQIDGVPTSWSLGGDSGETVADTVIYERIEFVRGATGLMTAVGDPSASINLVRKHANSKELSGFVDIGVGSWDKRTLTADVATGLNESGSVRGRLVGRYQGGESFVDYLEDDKSTLYGVMEADLTDTTLVRVGASYQHNDPKGATWGVLPAFFSDGTRPDWDVSKTTAMDWTRWESTNTNYFASLNHSFANGWELLANYNHMLYETDTRLLYVSTPCNWETGKCAYLDKEAGSGLIAQRYHSDGESKQDSIDIQLKGDFNLFNQTHDFVIGALYSDQSADTFTQLPVGVTTAWDEIPVENFYEWDVPEPQWASARKQDQDIETEQRGLYAATRLSATDKLKFIVGGRVATWLRSGYQWNSNVDYGDKNEFIPYAGALYDLTDAHRVYASYTEIFKPQNNLDANGDFLDPQVGESAEIGLKSRFLDDRLQTTIAYFDIQQDNLAQIDTYYVGTPEQRTAYIGAKGAQSKGFEIEVVGQPVDGWNLSAGYSQFSIEDANGNDLNTDNATKSIKLFTSYQFGGVLEKLMLGGGVNWQNETYSEGINPIEQADRLTQDAYALVSLMARYAFTDDLSVQFNAANVTDEKYYSQVGYFSTYRYGTPRNYTLSLNYKFN</sequence>
<dbReference type="GO" id="GO:0038023">
    <property type="term" value="F:signaling receptor activity"/>
    <property type="evidence" value="ECO:0007669"/>
    <property type="project" value="InterPro"/>
</dbReference>
<evidence type="ECO:0000256" key="10">
    <source>
        <dbReference type="ARBA" id="ARBA00023077"/>
    </source>
</evidence>
<gene>
    <name evidence="19" type="ORF">CBP51_06945</name>
</gene>
<name>A0A266QBJ7_9GAMM</name>
<comment type="similarity">
    <text evidence="2 14 15">Belongs to the TonB-dependent receptor family.</text>
</comment>
<protein>
    <submittedName>
        <fullName evidence="19">TonB-dependent siderophore receptor</fullName>
    </submittedName>
</protein>
<dbReference type="Proteomes" id="UP000216101">
    <property type="component" value="Unassembled WGS sequence"/>
</dbReference>
<evidence type="ECO:0000256" key="13">
    <source>
        <dbReference type="ARBA" id="ARBA00023237"/>
    </source>
</evidence>
<evidence type="ECO:0000256" key="7">
    <source>
        <dbReference type="ARBA" id="ARBA00022729"/>
    </source>
</evidence>
<evidence type="ECO:0000256" key="12">
    <source>
        <dbReference type="ARBA" id="ARBA00023170"/>
    </source>
</evidence>
<comment type="subcellular location">
    <subcellularLocation>
        <location evidence="1 14">Cell outer membrane</location>
        <topology evidence="1 14">Multi-pass membrane protein</topology>
    </subcellularLocation>
</comment>
<keyword evidence="5" id="KW-0410">Iron transport</keyword>
<accession>A0A266QBJ7</accession>
<feature type="domain" description="TonB-dependent receptor-like beta-barrel" evidence="17">
    <location>
        <begin position="263"/>
        <end position="703"/>
    </location>
</feature>
<keyword evidence="8" id="KW-0408">Iron</keyword>
<feature type="signal peptide" evidence="16">
    <location>
        <begin position="1"/>
        <end position="23"/>
    </location>
</feature>
<evidence type="ECO:0000256" key="1">
    <source>
        <dbReference type="ARBA" id="ARBA00004571"/>
    </source>
</evidence>
<evidence type="ECO:0000256" key="16">
    <source>
        <dbReference type="SAM" id="SignalP"/>
    </source>
</evidence>
<evidence type="ECO:0000256" key="4">
    <source>
        <dbReference type="ARBA" id="ARBA00022452"/>
    </source>
</evidence>
<reference evidence="20" key="1">
    <citation type="submission" date="2017-05" db="EMBL/GenBank/DDBJ databases">
        <authorList>
            <person name="Barney B.M."/>
        </authorList>
    </citation>
    <scope>NUCLEOTIDE SEQUENCE [LARGE SCALE GENOMIC DNA]</scope>
    <source>
        <strain evidence="20">PSBB022</strain>
    </source>
</reference>
<keyword evidence="3 14" id="KW-0813">Transport</keyword>
<dbReference type="AlphaFoldDB" id="A0A266QBJ7"/>
<dbReference type="InterPro" id="IPR036942">
    <property type="entry name" value="Beta-barrel_TonB_sf"/>
</dbReference>
<evidence type="ECO:0000256" key="8">
    <source>
        <dbReference type="ARBA" id="ARBA00023004"/>
    </source>
</evidence>
<evidence type="ECO:0000256" key="9">
    <source>
        <dbReference type="ARBA" id="ARBA00023065"/>
    </source>
</evidence>
<dbReference type="Pfam" id="PF00593">
    <property type="entry name" value="TonB_dep_Rec_b-barrel"/>
    <property type="match status" value="1"/>
</dbReference>
<evidence type="ECO:0000256" key="3">
    <source>
        <dbReference type="ARBA" id="ARBA00022448"/>
    </source>
</evidence>
<keyword evidence="6 14" id="KW-0812">Transmembrane</keyword>
<dbReference type="InterPro" id="IPR010105">
    <property type="entry name" value="TonB_sidphr_rcpt"/>
</dbReference>
<dbReference type="CDD" id="cd01347">
    <property type="entry name" value="ligand_gated_channel"/>
    <property type="match status" value="1"/>
</dbReference>
<dbReference type="PANTHER" id="PTHR32552:SF74">
    <property type="entry name" value="HYDROXAMATE SIDEROPHORE RECEPTOR FHUE"/>
    <property type="match status" value="1"/>
</dbReference>
<dbReference type="RefSeq" id="WP_094984344.1">
    <property type="nucleotide sequence ID" value="NZ_NHNI01000001.1"/>
</dbReference>
<dbReference type="InterPro" id="IPR037066">
    <property type="entry name" value="Plug_dom_sf"/>
</dbReference>
<keyword evidence="20" id="KW-1185">Reference proteome</keyword>
<dbReference type="Gene3D" id="2.40.170.20">
    <property type="entry name" value="TonB-dependent receptor, beta-barrel domain"/>
    <property type="match status" value="1"/>
</dbReference>
<dbReference type="GO" id="GO:0009279">
    <property type="term" value="C:cell outer membrane"/>
    <property type="evidence" value="ECO:0007669"/>
    <property type="project" value="UniProtKB-SubCell"/>
</dbReference>
<dbReference type="PANTHER" id="PTHR32552">
    <property type="entry name" value="FERRICHROME IRON RECEPTOR-RELATED"/>
    <property type="match status" value="1"/>
</dbReference>
<dbReference type="PROSITE" id="PS52016">
    <property type="entry name" value="TONB_DEPENDENT_REC_3"/>
    <property type="match status" value="1"/>
</dbReference>
<evidence type="ECO:0000256" key="5">
    <source>
        <dbReference type="ARBA" id="ARBA00022496"/>
    </source>
</evidence>
<dbReference type="GO" id="GO:0015891">
    <property type="term" value="P:siderophore transport"/>
    <property type="evidence" value="ECO:0007669"/>
    <property type="project" value="InterPro"/>
</dbReference>
<feature type="chain" id="PRO_5012130803" evidence="16">
    <location>
        <begin position="24"/>
        <end position="735"/>
    </location>
</feature>
<dbReference type="SUPFAM" id="SSF56935">
    <property type="entry name" value="Porins"/>
    <property type="match status" value="1"/>
</dbReference>
<dbReference type="InterPro" id="IPR039426">
    <property type="entry name" value="TonB-dep_rcpt-like"/>
</dbReference>
<evidence type="ECO:0000256" key="15">
    <source>
        <dbReference type="RuleBase" id="RU003357"/>
    </source>
</evidence>
<dbReference type="Pfam" id="PF07715">
    <property type="entry name" value="Plug"/>
    <property type="match status" value="1"/>
</dbReference>
<evidence type="ECO:0000259" key="17">
    <source>
        <dbReference type="Pfam" id="PF00593"/>
    </source>
</evidence>
<feature type="domain" description="TonB-dependent receptor plug" evidence="18">
    <location>
        <begin position="69"/>
        <end position="164"/>
    </location>
</feature>
<evidence type="ECO:0000313" key="20">
    <source>
        <dbReference type="Proteomes" id="UP000216101"/>
    </source>
</evidence>
<evidence type="ECO:0000256" key="2">
    <source>
        <dbReference type="ARBA" id="ARBA00009810"/>
    </source>
</evidence>
<keyword evidence="4 14" id="KW-1134">Transmembrane beta strand</keyword>
<dbReference type="EMBL" id="NHNI01000001">
    <property type="protein sequence ID" value="OZY86741.1"/>
    <property type="molecule type" value="Genomic_DNA"/>
</dbReference>
<evidence type="ECO:0000313" key="19">
    <source>
        <dbReference type="EMBL" id="OZY86741.1"/>
    </source>
</evidence>
<keyword evidence="12 19" id="KW-0675">Receptor</keyword>
<dbReference type="NCBIfam" id="TIGR01783">
    <property type="entry name" value="TonB-siderophor"/>
    <property type="match status" value="1"/>
</dbReference>
<organism evidence="19 20">
    <name type="scientific">Cellvibrio mixtus</name>
    <dbReference type="NCBI Taxonomy" id="39650"/>
    <lineage>
        <taxon>Bacteria</taxon>
        <taxon>Pseudomonadati</taxon>
        <taxon>Pseudomonadota</taxon>
        <taxon>Gammaproteobacteria</taxon>
        <taxon>Cellvibrionales</taxon>
        <taxon>Cellvibrionaceae</taxon>
        <taxon>Cellvibrio</taxon>
    </lineage>
</organism>
<keyword evidence="10 15" id="KW-0798">TonB box</keyword>
<evidence type="ECO:0000256" key="14">
    <source>
        <dbReference type="PROSITE-ProRule" id="PRU01360"/>
    </source>
</evidence>
<dbReference type="GO" id="GO:0015344">
    <property type="term" value="F:siderophore uptake transmembrane transporter activity"/>
    <property type="evidence" value="ECO:0007669"/>
    <property type="project" value="TreeGrafter"/>
</dbReference>
<evidence type="ECO:0000256" key="11">
    <source>
        <dbReference type="ARBA" id="ARBA00023136"/>
    </source>
</evidence>
<dbReference type="FunFam" id="2.170.130.10:FF:000010">
    <property type="entry name" value="Ferripyoverdine receptor"/>
    <property type="match status" value="1"/>
</dbReference>
<proteinExistence type="inferred from homology"/>
<keyword evidence="11 14" id="KW-0472">Membrane</keyword>